<dbReference type="AlphaFoldDB" id="A0AAD5QMT1"/>
<reference evidence="1" key="1">
    <citation type="submission" date="2021-06" db="EMBL/GenBank/DDBJ databases">
        <title>Parelaphostrongylus tenuis whole genome reference sequence.</title>
        <authorList>
            <person name="Garwood T.J."/>
            <person name="Larsen P.A."/>
            <person name="Fountain-Jones N.M."/>
            <person name="Garbe J.R."/>
            <person name="Macchietto M.G."/>
            <person name="Kania S.A."/>
            <person name="Gerhold R.W."/>
            <person name="Richards J.E."/>
            <person name="Wolf T.M."/>
        </authorList>
    </citation>
    <scope>NUCLEOTIDE SEQUENCE</scope>
    <source>
        <strain evidence="1">MNPRO001-30</strain>
        <tissue evidence="1">Meninges</tissue>
    </source>
</reference>
<dbReference type="Proteomes" id="UP001196413">
    <property type="component" value="Unassembled WGS sequence"/>
</dbReference>
<organism evidence="1 2">
    <name type="scientific">Parelaphostrongylus tenuis</name>
    <name type="common">Meningeal worm</name>
    <dbReference type="NCBI Taxonomy" id="148309"/>
    <lineage>
        <taxon>Eukaryota</taxon>
        <taxon>Metazoa</taxon>
        <taxon>Ecdysozoa</taxon>
        <taxon>Nematoda</taxon>
        <taxon>Chromadorea</taxon>
        <taxon>Rhabditida</taxon>
        <taxon>Rhabditina</taxon>
        <taxon>Rhabditomorpha</taxon>
        <taxon>Strongyloidea</taxon>
        <taxon>Metastrongylidae</taxon>
        <taxon>Parelaphostrongylus</taxon>
    </lineage>
</organism>
<gene>
    <name evidence="1" type="ORF">KIN20_016187</name>
</gene>
<evidence type="ECO:0000313" key="2">
    <source>
        <dbReference type="Proteomes" id="UP001196413"/>
    </source>
</evidence>
<accession>A0AAD5QMT1</accession>
<proteinExistence type="predicted"/>
<keyword evidence="2" id="KW-1185">Reference proteome</keyword>
<dbReference type="EMBL" id="JAHQIW010003259">
    <property type="protein sequence ID" value="KAJ1357913.1"/>
    <property type="molecule type" value="Genomic_DNA"/>
</dbReference>
<evidence type="ECO:0000313" key="1">
    <source>
        <dbReference type="EMBL" id="KAJ1357913.1"/>
    </source>
</evidence>
<protein>
    <submittedName>
        <fullName evidence="1">Uncharacterized protein</fullName>
    </submittedName>
</protein>
<name>A0AAD5QMT1_PARTN</name>
<sequence length="186" mass="21692">MLSKAKSFHFIILANYYVLYSKHIFQKKRLSTSKCSIELTDNDSKEKRCNRICLNERLKNDSGKKVKCQQYEFGYSLTKRKQLCRCAEEDGEYTLNILNADADPLSVGYEQSSQKGVRLPQIECKKVEDGSTEVRNPVDTAEKKVEDECEELDEAQEKELLRVLDYDRGEMHRRLRNMGFSPDIFK</sequence>
<comment type="caution">
    <text evidence="1">The sequence shown here is derived from an EMBL/GenBank/DDBJ whole genome shotgun (WGS) entry which is preliminary data.</text>
</comment>